<dbReference type="AlphaFoldDB" id="A0A5C6N0J5"/>
<dbReference type="EMBL" id="RHFK02000018">
    <property type="protein sequence ID" value="TWW60595.1"/>
    <property type="molecule type" value="Genomic_DNA"/>
</dbReference>
<organism evidence="1 2">
    <name type="scientific">Takifugu flavidus</name>
    <name type="common">sansaifugu</name>
    <dbReference type="NCBI Taxonomy" id="433684"/>
    <lineage>
        <taxon>Eukaryota</taxon>
        <taxon>Metazoa</taxon>
        <taxon>Chordata</taxon>
        <taxon>Craniata</taxon>
        <taxon>Vertebrata</taxon>
        <taxon>Euteleostomi</taxon>
        <taxon>Actinopterygii</taxon>
        <taxon>Neopterygii</taxon>
        <taxon>Teleostei</taxon>
        <taxon>Neoteleostei</taxon>
        <taxon>Acanthomorphata</taxon>
        <taxon>Eupercaria</taxon>
        <taxon>Tetraodontiformes</taxon>
        <taxon>Tetradontoidea</taxon>
        <taxon>Tetraodontidae</taxon>
        <taxon>Takifugu</taxon>
    </lineage>
</organism>
<sequence length="116" mass="12892">MKATDVPAELGTDRFGQHHLLGQWLQQHAVTICCSRWTLYPGNCIKAEGASTTQSTGLFKRRSRGEQCTHHLLAGPSHQGSGKEHCHVCFLQGECQHIWNNGQVVETNPDGTSRRE</sequence>
<name>A0A5C6N0J5_9TELE</name>
<accession>A0A5C6N0J5</accession>
<reference evidence="1 2" key="1">
    <citation type="submission" date="2019-04" db="EMBL/GenBank/DDBJ databases">
        <title>Chromosome genome assembly for Takifugu flavidus.</title>
        <authorList>
            <person name="Xiao S."/>
        </authorList>
    </citation>
    <scope>NUCLEOTIDE SEQUENCE [LARGE SCALE GENOMIC DNA]</scope>
    <source>
        <strain evidence="1">HTHZ2018</strain>
        <tissue evidence="1">Muscle</tissue>
    </source>
</reference>
<proteinExistence type="predicted"/>
<protein>
    <submittedName>
        <fullName evidence="1">Uncharacterized protein</fullName>
    </submittedName>
</protein>
<dbReference type="Proteomes" id="UP000324091">
    <property type="component" value="Chromosome 5"/>
</dbReference>
<gene>
    <name evidence="1" type="ORF">D4764_05G0006850</name>
</gene>
<evidence type="ECO:0000313" key="1">
    <source>
        <dbReference type="EMBL" id="TWW60595.1"/>
    </source>
</evidence>
<keyword evidence="2" id="KW-1185">Reference proteome</keyword>
<evidence type="ECO:0000313" key="2">
    <source>
        <dbReference type="Proteomes" id="UP000324091"/>
    </source>
</evidence>
<comment type="caution">
    <text evidence="1">The sequence shown here is derived from an EMBL/GenBank/DDBJ whole genome shotgun (WGS) entry which is preliminary data.</text>
</comment>